<accession>A0ABM4X6X0</accession>
<reference evidence="4" key="1">
    <citation type="submission" date="2025-08" db="UniProtKB">
        <authorList>
            <consortium name="RefSeq"/>
        </authorList>
    </citation>
    <scope>IDENTIFICATION</scope>
    <source>
        <tissue evidence="4">Leaves</tissue>
    </source>
</reference>
<dbReference type="GeneID" id="113737265"/>
<gene>
    <name evidence="4" type="primary">LOC113737265</name>
</gene>
<protein>
    <recommendedName>
        <fullName evidence="2">Replication factor A C-terminal domain-containing protein</fullName>
    </recommendedName>
</protein>
<organism evidence="3 4">
    <name type="scientific">Coffea arabica</name>
    <name type="common">Arabian coffee</name>
    <dbReference type="NCBI Taxonomy" id="13443"/>
    <lineage>
        <taxon>Eukaryota</taxon>
        <taxon>Viridiplantae</taxon>
        <taxon>Streptophyta</taxon>
        <taxon>Embryophyta</taxon>
        <taxon>Tracheophyta</taxon>
        <taxon>Spermatophyta</taxon>
        <taxon>Magnoliopsida</taxon>
        <taxon>eudicotyledons</taxon>
        <taxon>Gunneridae</taxon>
        <taxon>Pentapetalae</taxon>
        <taxon>asterids</taxon>
        <taxon>lamiids</taxon>
        <taxon>Gentianales</taxon>
        <taxon>Rubiaceae</taxon>
        <taxon>Ixoroideae</taxon>
        <taxon>Gardenieae complex</taxon>
        <taxon>Bertiereae - Coffeeae clade</taxon>
        <taxon>Coffeeae</taxon>
        <taxon>Coffea</taxon>
    </lineage>
</organism>
<evidence type="ECO:0000313" key="4">
    <source>
        <dbReference type="RefSeq" id="XP_071939781.1"/>
    </source>
</evidence>
<dbReference type="InterPro" id="IPR012340">
    <property type="entry name" value="NA-bd_OB-fold"/>
</dbReference>
<keyword evidence="3" id="KW-1185">Reference proteome</keyword>
<proteinExistence type="predicted"/>
<dbReference type="SUPFAM" id="SSF50249">
    <property type="entry name" value="Nucleic acid-binding proteins"/>
    <property type="match status" value="1"/>
</dbReference>
<feature type="domain" description="Replication factor A C-terminal" evidence="2">
    <location>
        <begin position="68"/>
        <end position="184"/>
    </location>
</feature>
<feature type="region of interest" description="Disordered" evidence="1">
    <location>
        <begin position="216"/>
        <end position="259"/>
    </location>
</feature>
<dbReference type="RefSeq" id="XP_071939781.1">
    <property type="nucleotide sequence ID" value="XM_072083680.1"/>
</dbReference>
<evidence type="ECO:0000313" key="3">
    <source>
        <dbReference type="Proteomes" id="UP001652660"/>
    </source>
</evidence>
<sequence>MTQSLLLIPLASRNEKELLALCRDKPYNNQSPKMFYGPRQKLTEIRDVLPTEKVSWVKCMFSFEHILQKYWYMACVKCRRLTSADYGCTYTCNHCNEKQSAQPRCRFDIDLTDHSDTITASIFGEQAETLLGFTASQAMHYFNRNEDLPLAKLHEELKNKMFIVQLKPGSTKNDGSYQRYTIVYYFEENAETTSAENQLHRGSNASTANESYLQITTDQAPSCVASPPDKEELPSRTRRSLLSSLDESEETTPKRQRKK</sequence>
<evidence type="ECO:0000259" key="2">
    <source>
        <dbReference type="Pfam" id="PF08646"/>
    </source>
</evidence>
<dbReference type="InterPro" id="IPR013955">
    <property type="entry name" value="Rep_factor-A_C"/>
</dbReference>
<name>A0ABM4X6X0_COFAR</name>
<dbReference type="Gene3D" id="2.40.50.140">
    <property type="entry name" value="Nucleic acid-binding proteins"/>
    <property type="match status" value="1"/>
</dbReference>
<evidence type="ECO:0000256" key="1">
    <source>
        <dbReference type="SAM" id="MobiDB-lite"/>
    </source>
</evidence>
<dbReference type="Proteomes" id="UP001652660">
    <property type="component" value="Chromosome 3e"/>
</dbReference>
<dbReference type="Pfam" id="PF08646">
    <property type="entry name" value="Rep_fac-A_C"/>
    <property type="match status" value="1"/>
</dbReference>